<evidence type="ECO:0000313" key="2">
    <source>
        <dbReference type="Proteomes" id="UP000077266"/>
    </source>
</evidence>
<keyword evidence="2" id="KW-1185">Reference proteome</keyword>
<proteinExistence type="predicted"/>
<name>A0A165JFC8_EXIGL</name>
<dbReference type="InParanoid" id="A0A165JFC8"/>
<dbReference type="AlphaFoldDB" id="A0A165JFC8"/>
<evidence type="ECO:0000313" key="1">
    <source>
        <dbReference type="EMBL" id="KZV94763.1"/>
    </source>
</evidence>
<sequence length="322" mass="35846">MGSITTMPSDIRRLERRARAFAAQFRAFTATTPGLCLKCFYAFVADLDSAAYEHLSAKCPEFFDALMGFVSTDYGPNDWDSRVAISVDMLVYHSTQCPNCAASDTAGLALSTEEPPFDTFFDRCCRTLARCLAPPVNPNVNSRQSKIQKKPFRPGSWPSRPEQLFPLGAEQTVGHLIQLSSLMYTGPIVLLTAMLLRYRKPVFEEIVHPRHDHLILRRIEPALGEAAKLATDALTAFHGNANSTPTSASDRIVVKAMARYNDFPRLLHVITSGVDFEGHDLALFAFRYEARLYRAVVSVVEKLHNPGAWDVYLPNVAIALYS</sequence>
<dbReference type="Proteomes" id="UP000077266">
    <property type="component" value="Unassembled WGS sequence"/>
</dbReference>
<reference evidence="1 2" key="1">
    <citation type="journal article" date="2016" name="Mol. Biol. Evol.">
        <title>Comparative Genomics of Early-Diverging Mushroom-Forming Fungi Provides Insights into the Origins of Lignocellulose Decay Capabilities.</title>
        <authorList>
            <person name="Nagy L.G."/>
            <person name="Riley R."/>
            <person name="Tritt A."/>
            <person name="Adam C."/>
            <person name="Daum C."/>
            <person name="Floudas D."/>
            <person name="Sun H."/>
            <person name="Yadav J.S."/>
            <person name="Pangilinan J."/>
            <person name="Larsson K.H."/>
            <person name="Matsuura K."/>
            <person name="Barry K."/>
            <person name="Labutti K."/>
            <person name="Kuo R."/>
            <person name="Ohm R.A."/>
            <person name="Bhattacharya S.S."/>
            <person name="Shirouzu T."/>
            <person name="Yoshinaga Y."/>
            <person name="Martin F.M."/>
            <person name="Grigoriev I.V."/>
            <person name="Hibbett D.S."/>
        </authorList>
    </citation>
    <scope>NUCLEOTIDE SEQUENCE [LARGE SCALE GENOMIC DNA]</scope>
    <source>
        <strain evidence="1 2">HHB12029</strain>
    </source>
</reference>
<gene>
    <name evidence="1" type="ORF">EXIGLDRAFT_498600</name>
</gene>
<organism evidence="1 2">
    <name type="scientific">Exidia glandulosa HHB12029</name>
    <dbReference type="NCBI Taxonomy" id="1314781"/>
    <lineage>
        <taxon>Eukaryota</taxon>
        <taxon>Fungi</taxon>
        <taxon>Dikarya</taxon>
        <taxon>Basidiomycota</taxon>
        <taxon>Agaricomycotina</taxon>
        <taxon>Agaricomycetes</taxon>
        <taxon>Auriculariales</taxon>
        <taxon>Exidiaceae</taxon>
        <taxon>Exidia</taxon>
    </lineage>
</organism>
<accession>A0A165JFC8</accession>
<protein>
    <submittedName>
        <fullName evidence="1">Uncharacterized protein</fullName>
    </submittedName>
</protein>
<dbReference type="EMBL" id="KV425967">
    <property type="protein sequence ID" value="KZV94763.1"/>
    <property type="molecule type" value="Genomic_DNA"/>
</dbReference>